<evidence type="ECO:0000313" key="2">
    <source>
        <dbReference type="EMBL" id="KAF9533029.1"/>
    </source>
</evidence>
<name>A0A9P6JUN1_9FUNG</name>
<comment type="caution">
    <text evidence="2">The sequence shown here is derived from an EMBL/GenBank/DDBJ whole genome shotgun (WGS) entry which is preliminary data.</text>
</comment>
<organism evidence="2 3">
    <name type="scientific">Mortierella hygrophila</name>
    <dbReference type="NCBI Taxonomy" id="979708"/>
    <lineage>
        <taxon>Eukaryota</taxon>
        <taxon>Fungi</taxon>
        <taxon>Fungi incertae sedis</taxon>
        <taxon>Mucoromycota</taxon>
        <taxon>Mortierellomycotina</taxon>
        <taxon>Mortierellomycetes</taxon>
        <taxon>Mortierellales</taxon>
        <taxon>Mortierellaceae</taxon>
        <taxon>Mortierella</taxon>
    </lineage>
</organism>
<accession>A0A9P6JUN1</accession>
<proteinExistence type="predicted"/>
<feature type="non-terminal residue" evidence="2">
    <location>
        <position position="175"/>
    </location>
</feature>
<feature type="region of interest" description="Disordered" evidence="1">
    <location>
        <begin position="81"/>
        <end position="119"/>
    </location>
</feature>
<feature type="compositionally biased region" description="Low complexity" evidence="1">
    <location>
        <begin position="88"/>
        <end position="104"/>
    </location>
</feature>
<protein>
    <submittedName>
        <fullName evidence="2">Uncharacterized protein</fullName>
    </submittedName>
</protein>
<feature type="compositionally biased region" description="Polar residues" evidence="1">
    <location>
        <begin position="1"/>
        <end position="18"/>
    </location>
</feature>
<evidence type="ECO:0000313" key="3">
    <source>
        <dbReference type="Proteomes" id="UP000723463"/>
    </source>
</evidence>
<gene>
    <name evidence="2" type="ORF">EC957_002342</name>
</gene>
<evidence type="ECO:0000256" key="1">
    <source>
        <dbReference type="SAM" id="MobiDB-lite"/>
    </source>
</evidence>
<feature type="compositionally biased region" description="Acidic residues" evidence="1">
    <location>
        <begin position="105"/>
        <end position="119"/>
    </location>
</feature>
<dbReference type="Proteomes" id="UP000723463">
    <property type="component" value="Unassembled WGS sequence"/>
</dbReference>
<dbReference type="EMBL" id="JAAAXW010001473">
    <property type="protein sequence ID" value="KAF9533029.1"/>
    <property type="molecule type" value="Genomic_DNA"/>
</dbReference>
<feature type="region of interest" description="Disordered" evidence="1">
    <location>
        <begin position="1"/>
        <end position="25"/>
    </location>
</feature>
<reference evidence="2" key="1">
    <citation type="journal article" date="2020" name="Fungal Divers.">
        <title>Resolving the Mortierellaceae phylogeny through synthesis of multi-gene phylogenetics and phylogenomics.</title>
        <authorList>
            <person name="Vandepol N."/>
            <person name="Liber J."/>
            <person name="Desiro A."/>
            <person name="Na H."/>
            <person name="Kennedy M."/>
            <person name="Barry K."/>
            <person name="Grigoriev I.V."/>
            <person name="Miller A.N."/>
            <person name="O'Donnell K."/>
            <person name="Stajich J.E."/>
            <person name="Bonito G."/>
        </authorList>
    </citation>
    <scope>NUCLEOTIDE SEQUENCE</scope>
    <source>
        <strain evidence="2">NRRL 2591</strain>
    </source>
</reference>
<sequence length="175" mass="19342">NRAAAGTTTDDNQLPSSKQQQQQQQSDVSACILDIVEQARVTMRRAQEFFGSFIETIFEHGLTEEDRTILNTLCPAVKSKIRLSPKPQQDSQESSSSSAGTTAEDAGEEDLEDDVDEDAEPSAMDKPFIAFYQILLAHIYSPKTKFKTVIERQVEQLLARAASLGIALPPAPRRM</sequence>
<keyword evidence="3" id="KW-1185">Reference proteome</keyword>
<dbReference type="AlphaFoldDB" id="A0A9P6JUN1"/>
<feature type="non-terminal residue" evidence="2">
    <location>
        <position position="1"/>
    </location>
</feature>